<feature type="transmembrane region" description="Helical" evidence="5">
    <location>
        <begin position="362"/>
        <end position="385"/>
    </location>
</feature>
<protein>
    <submittedName>
        <fullName evidence="7">MFS transporter</fullName>
    </submittedName>
</protein>
<evidence type="ECO:0000256" key="3">
    <source>
        <dbReference type="ARBA" id="ARBA00022989"/>
    </source>
</evidence>
<organism evidence="7 8">
    <name type="scientific">Paraburkholderia podalyriae</name>
    <dbReference type="NCBI Taxonomy" id="1938811"/>
    <lineage>
        <taxon>Bacteria</taxon>
        <taxon>Pseudomonadati</taxon>
        <taxon>Pseudomonadota</taxon>
        <taxon>Betaproteobacteria</taxon>
        <taxon>Burkholderiales</taxon>
        <taxon>Burkholderiaceae</taxon>
        <taxon>Paraburkholderia</taxon>
    </lineage>
</organism>
<dbReference type="Proteomes" id="UP000736373">
    <property type="component" value="Unassembled WGS sequence"/>
</dbReference>
<comment type="subcellular location">
    <subcellularLocation>
        <location evidence="1">Membrane</location>
        <topology evidence="1">Multi-pass membrane protein</topology>
    </subcellularLocation>
</comment>
<dbReference type="RefSeq" id="WP_187636786.1">
    <property type="nucleotide sequence ID" value="NZ_VZQQ01000024.1"/>
</dbReference>
<dbReference type="EMBL" id="VZQQ01000024">
    <property type="protein sequence ID" value="MBC8749807.1"/>
    <property type="molecule type" value="Genomic_DNA"/>
</dbReference>
<evidence type="ECO:0000256" key="4">
    <source>
        <dbReference type="ARBA" id="ARBA00023136"/>
    </source>
</evidence>
<evidence type="ECO:0000256" key="2">
    <source>
        <dbReference type="ARBA" id="ARBA00022692"/>
    </source>
</evidence>
<dbReference type="PANTHER" id="PTHR11662">
    <property type="entry name" value="SOLUTE CARRIER FAMILY 17"/>
    <property type="match status" value="1"/>
</dbReference>
<keyword evidence="3 5" id="KW-1133">Transmembrane helix</keyword>
<keyword evidence="2 5" id="KW-0812">Transmembrane</keyword>
<feature type="transmembrane region" description="Helical" evidence="5">
    <location>
        <begin position="161"/>
        <end position="184"/>
    </location>
</feature>
<feature type="transmembrane region" description="Helical" evidence="5">
    <location>
        <begin position="270"/>
        <end position="291"/>
    </location>
</feature>
<feature type="transmembrane region" description="Helical" evidence="5">
    <location>
        <begin position="391"/>
        <end position="413"/>
    </location>
</feature>
<dbReference type="InterPro" id="IPR050382">
    <property type="entry name" value="MFS_Na/Anion_cotransporter"/>
</dbReference>
<evidence type="ECO:0000259" key="6">
    <source>
        <dbReference type="PROSITE" id="PS50850"/>
    </source>
</evidence>
<evidence type="ECO:0000256" key="5">
    <source>
        <dbReference type="SAM" id="Phobius"/>
    </source>
</evidence>
<dbReference type="PANTHER" id="PTHR11662:SF399">
    <property type="entry name" value="FI19708P1-RELATED"/>
    <property type="match status" value="1"/>
</dbReference>
<dbReference type="Pfam" id="PF07690">
    <property type="entry name" value="MFS_1"/>
    <property type="match status" value="1"/>
</dbReference>
<dbReference type="SUPFAM" id="SSF103473">
    <property type="entry name" value="MFS general substrate transporter"/>
    <property type="match status" value="1"/>
</dbReference>
<evidence type="ECO:0000313" key="7">
    <source>
        <dbReference type="EMBL" id="MBC8749807.1"/>
    </source>
</evidence>
<accession>A0ABR7PU42</accession>
<sequence length="428" mass="45490">MKFRGQYRTIILAMLLLATVINYIDRSALSIAMPFVTRDFHLTAGEKGIIFGAFSIGYAVFNFLGGYLADRFGGRRVLTVSMAGWSIACGLTAAVSGFWSMLLVRIAFGMGEGPNASTANKVVNTWFPLGERATAAGISQAGGPIGGALAGPVVGFLALSFGWRAAFLVMALLGITWAIMWRFLATETPAQHPRVNKAELSHIESGQEAVKAPTGQKVSIREVITTRAVLTTGISLFCYNYILFFFITWFPSYLVDAKNISLKDMSLVSSLPWITGAIGFLSGGFLVDAIYRRTGKRMFSRKVVLVTSLLIAAACIALTGVVDSVWTAVGVMTVAIGLLMLAAPAYWAIIQDSVPRHQVGTASGFMHGLANCSGIVGPAITGMLIQTTGNYASAFVLAGAVGLVGSLILAWFVDGTDRVLEPKPASVC</sequence>
<feature type="transmembrane region" description="Helical" evidence="5">
    <location>
        <begin position="228"/>
        <end position="250"/>
    </location>
</feature>
<dbReference type="InterPro" id="IPR011701">
    <property type="entry name" value="MFS"/>
</dbReference>
<dbReference type="InterPro" id="IPR036259">
    <property type="entry name" value="MFS_trans_sf"/>
</dbReference>
<feature type="transmembrane region" description="Helical" evidence="5">
    <location>
        <begin position="82"/>
        <end position="108"/>
    </location>
</feature>
<feature type="domain" description="Major facilitator superfamily (MFS) profile" evidence="6">
    <location>
        <begin position="11"/>
        <end position="417"/>
    </location>
</feature>
<dbReference type="InterPro" id="IPR020846">
    <property type="entry name" value="MFS_dom"/>
</dbReference>
<dbReference type="Gene3D" id="1.20.1250.20">
    <property type="entry name" value="MFS general substrate transporter like domains"/>
    <property type="match status" value="2"/>
</dbReference>
<feature type="transmembrane region" description="Helical" evidence="5">
    <location>
        <begin position="328"/>
        <end position="350"/>
    </location>
</feature>
<evidence type="ECO:0000256" key="1">
    <source>
        <dbReference type="ARBA" id="ARBA00004141"/>
    </source>
</evidence>
<dbReference type="PROSITE" id="PS50850">
    <property type="entry name" value="MFS"/>
    <property type="match status" value="1"/>
</dbReference>
<name>A0ABR7PU42_9BURK</name>
<keyword evidence="4 5" id="KW-0472">Membrane</keyword>
<evidence type="ECO:0000313" key="8">
    <source>
        <dbReference type="Proteomes" id="UP000736373"/>
    </source>
</evidence>
<reference evidence="7 8" key="1">
    <citation type="submission" date="2019-09" db="EMBL/GenBank/DDBJ databases">
        <title>Paraburkholderia podalyriae sp. nov., A South African Podalyria-associated rhizobium.</title>
        <authorList>
            <person name="Mavima L."/>
            <person name="Beukes C.W."/>
            <person name="Palmer M."/>
            <person name="De Meyer S.E."/>
            <person name="James E.K."/>
            <person name="Maluk M."/>
            <person name="Avontuur J.R."/>
            <person name="Chan W.Y."/>
            <person name="Venter S.N."/>
            <person name="Steenkamp E.T."/>
        </authorList>
    </citation>
    <scope>NUCLEOTIDE SEQUENCE [LARGE SCALE GENOMIC DNA]</scope>
    <source>
        <strain evidence="7 8">WC7.3b</strain>
    </source>
</reference>
<gene>
    <name evidence="7" type="ORF">F6X42_25460</name>
</gene>
<feature type="transmembrane region" description="Helical" evidence="5">
    <location>
        <begin position="303"/>
        <end position="322"/>
    </location>
</feature>
<keyword evidence="8" id="KW-1185">Reference proteome</keyword>
<proteinExistence type="predicted"/>
<feature type="transmembrane region" description="Helical" evidence="5">
    <location>
        <begin position="48"/>
        <end position="70"/>
    </location>
</feature>
<comment type="caution">
    <text evidence="7">The sequence shown here is derived from an EMBL/GenBank/DDBJ whole genome shotgun (WGS) entry which is preliminary data.</text>
</comment>
<dbReference type="CDD" id="cd17319">
    <property type="entry name" value="MFS_ExuT_GudP_like"/>
    <property type="match status" value="1"/>
</dbReference>